<dbReference type="PANTHER" id="PTHR11911">
    <property type="entry name" value="INOSINE-5-MONOPHOSPHATE DEHYDROGENASE RELATED"/>
    <property type="match status" value="1"/>
</dbReference>
<dbReference type="Gene3D" id="3.20.20.70">
    <property type="entry name" value="Aldolase class I"/>
    <property type="match status" value="1"/>
</dbReference>
<dbReference type="PROSITE" id="PS51371">
    <property type="entry name" value="CBS"/>
    <property type="match status" value="2"/>
</dbReference>
<keyword evidence="7 13" id="KW-0658">Purine biosynthesis</keyword>
<dbReference type="Pfam" id="PF00571">
    <property type="entry name" value="CBS"/>
    <property type="match status" value="2"/>
</dbReference>
<keyword evidence="11 18" id="KW-0129">CBS domain</keyword>
<dbReference type="InterPro" id="IPR013785">
    <property type="entry name" value="Aldolase_TIM"/>
</dbReference>
<evidence type="ECO:0000256" key="15">
    <source>
        <dbReference type="PIRSR" id="PIRSR000130-2"/>
    </source>
</evidence>
<dbReference type="SMART" id="SM00116">
    <property type="entry name" value="CBS"/>
    <property type="match status" value="2"/>
</dbReference>
<evidence type="ECO:0000256" key="8">
    <source>
        <dbReference type="ARBA" id="ARBA00022958"/>
    </source>
</evidence>
<feature type="binding site" evidence="13 15">
    <location>
        <begin position="388"/>
        <end position="392"/>
    </location>
    <ligand>
        <name>IMP</name>
        <dbReference type="ChEBI" id="CHEBI:58053"/>
    </ligand>
</feature>
<reference evidence="22" key="1">
    <citation type="submission" date="2019-11" db="EMBL/GenBank/DDBJ databases">
        <title>Description of Pedobacter sp. LMG 31464T.</title>
        <authorList>
            <person name="Carlier A."/>
            <person name="Qi S."/>
            <person name="Vandamme P."/>
        </authorList>
    </citation>
    <scope>NUCLEOTIDE SEQUENCE</scope>
    <source>
        <strain evidence="22">LMG 31464</strain>
    </source>
</reference>
<keyword evidence="4 13" id="KW-0479">Metal-binding</keyword>
<dbReference type="PIRSF" id="PIRSF000130">
    <property type="entry name" value="IMPDH"/>
    <property type="match status" value="1"/>
</dbReference>
<accession>A0A923DWD4</accession>
<evidence type="ECO:0000256" key="16">
    <source>
        <dbReference type="PIRSR" id="PIRSR000130-3"/>
    </source>
</evidence>
<dbReference type="Pfam" id="PF00478">
    <property type="entry name" value="IMPDH"/>
    <property type="match status" value="1"/>
</dbReference>
<feature type="binding site" evidence="13">
    <location>
        <position position="472"/>
    </location>
    <ligand>
        <name>K(+)</name>
        <dbReference type="ChEBI" id="CHEBI:29103"/>
        <note>ligand shared between two tetrameric partners</note>
    </ligand>
</feature>
<dbReference type="AlphaFoldDB" id="A0A923DWD4"/>
<keyword evidence="5" id="KW-0677">Repeat</keyword>
<feature type="binding site" evidence="13">
    <location>
        <position position="474"/>
    </location>
    <ligand>
        <name>K(+)</name>
        <dbReference type="ChEBI" id="CHEBI:29103"/>
        <note>ligand shared between two tetrameric partners</note>
    </ligand>
</feature>
<dbReference type="SUPFAM" id="SSF54631">
    <property type="entry name" value="CBS-domain pair"/>
    <property type="match status" value="1"/>
</dbReference>
<name>A0A923DWD4_9SPHI</name>
<feature type="binding site" description="in other chain" evidence="13 17">
    <location>
        <position position="303"/>
    </location>
    <ligand>
        <name>K(+)</name>
        <dbReference type="ChEBI" id="CHEBI:29103"/>
        <note>ligand shared between two tetrameric partners</note>
    </ligand>
</feature>
<evidence type="ECO:0000256" key="6">
    <source>
        <dbReference type="ARBA" id="ARBA00022749"/>
    </source>
</evidence>
<evidence type="ECO:0000256" key="17">
    <source>
        <dbReference type="PIRSR" id="PIRSR000130-4"/>
    </source>
</evidence>
<dbReference type="Proteomes" id="UP000601055">
    <property type="component" value="Unassembled WGS sequence"/>
</dbReference>
<dbReference type="EMBL" id="WNXD01000001">
    <property type="protein sequence ID" value="MBB2145206.1"/>
    <property type="molecule type" value="Genomic_DNA"/>
</dbReference>
<dbReference type="GO" id="GO:0006183">
    <property type="term" value="P:GTP biosynthetic process"/>
    <property type="evidence" value="ECO:0007669"/>
    <property type="project" value="TreeGrafter"/>
</dbReference>
<feature type="binding site" evidence="13">
    <location>
        <position position="251"/>
    </location>
    <ligand>
        <name>NAD(+)</name>
        <dbReference type="ChEBI" id="CHEBI:57540"/>
    </ligand>
</feature>
<feature type="active site" description="Thioimidate intermediate" evidence="13 14">
    <location>
        <position position="308"/>
    </location>
</feature>
<evidence type="ECO:0000256" key="7">
    <source>
        <dbReference type="ARBA" id="ARBA00022755"/>
    </source>
</evidence>
<evidence type="ECO:0000256" key="10">
    <source>
        <dbReference type="ARBA" id="ARBA00023027"/>
    </source>
</evidence>
<proteinExistence type="inferred from homology"/>
<dbReference type="InterPro" id="IPR046342">
    <property type="entry name" value="CBS_dom_sf"/>
</dbReference>
<organism evidence="22 23">
    <name type="scientific">Pedobacter planticolens</name>
    <dbReference type="NCBI Taxonomy" id="2679964"/>
    <lineage>
        <taxon>Bacteria</taxon>
        <taxon>Pseudomonadati</taxon>
        <taxon>Bacteroidota</taxon>
        <taxon>Sphingobacteriia</taxon>
        <taxon>Sphingobacteriales</taxon>
        <taxon>Sphingobacteriaceae</taxon>
        <taxon>Pedobacter</taxon>
    </lineage>
</organism>
<keyword evidence="10 13" id="KW-0520">NAD</keyword>
<dbReference type="RefSeq" id="WP_182921863.1">
    <property type="nucleotide sequence ID" value="NZ_WNXD01000001.1"/>
</dbReference>
<comment type="subunit">
    <text evidence="3 13">Homotetramer.</text>
</comment>
<comment type="caution">
    <text evidence="22">The sequence shown here is derived from an EMBL/GenBank/DDBJ whole genome shotgun (WGS) entry which is preliminary data.</text>
</comment>
<keyword evidence="23" id="KW-1185">Reference proteome</keyword>
<evidence type="ECO:0000256" key="5">
    <source>
        <dbReference type="ARBA" id="ARBA00022737"/>
    </source>
</evidence>
<comment type="function">
    <text evidence="13">Catalyzes the conversion of inosine 5'-phosphate (IMP) to xanthosine 5'-phosphate (XMP), the first committed and rate-limiting step in the de novo synthesis of guanine nucleotides, and therefore plays an important role in the regulation of cell growth.</text>
</comment>
<keyword evidence="8 13" id="KW-0630">Potassium</keyword>
<evidence type="ECO:0000256" key="13">
    <source>
        <dbReference type="HAMAP-Rule" id="MF_01964"/>
    </source>
</evidence>
<dbReference type="InterPro" id="IPR001093">
    <property type="entry name" value="IMP_DH_GMPRt"/>
</dbReference>
<dbReference type="GO" id="GO:0046872">
    <property type="term" value="F:metal ion binding"/>
    <property type="evidence" value="ECO:0007669"/>
    <property type="project" value="UniProtKB-UniRule"/>
</dbReference>
<comment type="pathway">
    <text evidence="13 20">Purine metabolism; XMP biosynthesis via de novo pathway; XMP from IMP: step 1/1.</text>
</comment>
<dbReference type="GO" id="GO:0003938">
    <property type="term" value="F:IMP dehydrogenase activity"/>
    <property type="evidence" value="ECO:0007669"/>
    <property type="project" value="UniProtKB-UniRule"/>
</dbReference>
<dbReference type="PANTHER" id="PTHR11911:SF111">
    <property type="entry name" value="INOSINE-5'-MONOPHOSPHATE DEHYDROGENASE"/>
    <property type="match status" value="1"/>
</dbReference>
<feature type="domain" description="CBS" evidence="21">
    <location>
        <begin position="97"/>
        <end position="156"/>
    </location>
</feature>
<evidence type="ECO:0000256" key="18">
    <source>
        <dbReference type="PROSITE-ProRule" id="PRU00703"/>
    </source>
</evidence>
<evidence type="ECO:0000256" key="20">
    <source>
        <dbReference type="RuleBase" id="RU003928"/>
    </source>
</evidence>
<dbReference type="SMART" id="SM01240">
    <property type="entry name" value="IMPDH"/>
    <property type="match status" value="1"/>
</dbReference>
<evidence type="ECO:0000256" key="11">
    <source>
        <dbReference type="ARBA" id="ARBA00023122"/>
    </source>
</evidence>
<feature type="binding site" evidence="13 15">
    <location>
        <begin position="364"/>
        <end position="365"/>
    </location>
    <ligand>
        <name>IMP</name>
        <dbReference type="ChEBI" id="CHEBI:58053"/>
    </ligand>
</feature>
<dbReference type="CDD" id="cd00381">
    <property type="entry name" value="IMPDH"/>
    <property type="match status" value="1"/>
</dbReference>
<sequence length="489" mass="52446">MQLDPQKFIATGLTYDDVLLVPAYSEILPREVNTSTFLTKKIKLNVPLVSAAMDTVTEAELAIAIAQNGGIGMLHKNMTIERQAEEVRKVKRSESGMIQDPVTLLESAIVADAFKIMKEHKIGGIPVVSVDNKLVGIITNRDLRFQKDMNKPIADVMTKENLIIAPEGTNLIQAEEILQNYKIEKLPVVNAEGYLCGLITFKDIQKVKNYPAACKDERGRLRVGAAVGVTADTIQRVDALVKAGVDVITIDTAHGHSKGVVDKLKEVKAKYPDLQVIVGNIATGAAAKFLADAGADAVKVGIGPGSICTTRIIAGVGVPQLYAVFECAKALKGTGVPVIADGGIKHTGDISKAIAAGASTVMAGSLFAGVEESPGETIIYEGRKFKSYRGMGSIEAMEQGSKDRYFQDVEDDIKKLVPEGIVGRVPFKGTLAEVMYQYVGGLRASMGYCGAGTIEKLQEAQFVQITAAGMRESHPHDITITKEAPNYTR</sequence>
<feature type="domain" description="CBS" evidence="21">
    <location>
        <begin position="157"/>
        <end position="217"/>
    </location>
</feature>
<evidence type="ECO:0000259" key="21">
    <source>
        <dbReference type="PROSITE" id="PS51371"/>
    </source>
</evidence>
<dbReference type="SUPFAM" id="SSF51412">
    <property type="entry name" value="Inosine monophosphate dehydrogenase (IMPDH)"/>
    <property type="match status" value="1"/>
</dbReference>
<feature type="binding site" description="in other chain" evidence="13 17">
    <location>
        <position position="308"/>
    </location>
    <ligand>
        <name>K(+)</name>
        <dbReference type="ChEBI" id="CHEBI:29103"/>
        <note>ligand shared between two tetrameric partners</note>
    </ligand>
</feature>
<protein>
    <recommendedName>
        <fullName evidence="13 20">Inosine-5'-monophosphate dehydrogenase</fullName>
        <shortName evidence="13">IMP dehydrogenase</shortName>
        <shortName evidence="13">IMPD</shortName>
        <shortName evidence="13">IMPDH</shortName>
        <ecNumber evidence="13 20">1.1.1.205</ecNumber>
    </recommendedName>
</protein>
<feature type="active site" description="Proton acceptor" evidence="13 14">
    <location>
        <position position="404"/>
    </location>
</feature>
<comment type="cofactor">
    <cofactor evidence="1 13">
        <name>K(+)</name>
        <dbReference type="ChEBI" id="CHEBI:29103"/>
    </cofactor>
</comment>
<comment type="activity regulation">
    <text evidence="13">Mycophenolic acid (MPA) is a non-competitive inhibitor that prevents formation of the closed enzyme conformation by binding to the same site as the amobile flap. In contrast, mizoribine monophosphate (MZP) is a competitive inhibitor that induces the closed conformation. MPA is a potent inhibitor of mammalian IMPDHs but a poor inhibitor of the bacterial enzymes. MZP is a more potent inhibitor of bacterial IMPDH.</text>
</comment>
<keyword evidence="9 13" id="KW-0560">Oxidoreductase</keyword>
<dbReference type="EC" id="1.1.1.205" evidence="13 20"/>
<feature type="binding site" evidence="13 15">
    <location>
        <position position="419"/>
    </location>
    <ligand>
        <name>IMP</name>
        <dbReference type="ChEBI" id="CHEBI:58053"/>
    </ligand>
</feature>
<dbReference type="InterPro" id="IPR005990">
    <property type="entry name" value="IMP_DH"/>
</dbReference>
<dbReference type="CDD" id="cd04601">
    <property type="entry name" value="CBS_pair_IMPDH"/>
    <property type="match status" value="1"/>
</dbReference>
<dbReference type="InterPro" id="IPR015875">
    <property type="entry name" value="IMP_DH/GMP_Rdtase_CS"/>
</dbReference>
<gene>
    <name evidence="13 22" type="primary">guaB</name>
    <name evidence="22" type="ORF">GM921_06910</name>
</gene>
<dbReference type="FunFam" id="3.20.20.70:FF:000003">
    <property type="entry name" value="GMP reductase"/>
    <property type="match status" value="1"/>
</dbReference>
<evidence type="ECO:0000313" key="23">
    <source>
        <dbReference type="Proteomes" id="UP000601055"/>
    </source>
</evidence>
<comment type="caution">
    <text evidence="13">Lacks conserved residue(s) required for the propagation of feature annotation.</text>
</comment>
<comment type="similarity">
    <text evidence="2 13 19">Belongs to the IMPDH/GMPR family.</text>
</comment>
<dbReference type="GO" id="GO:0000166">
    <property type="term" value="F:nucleotide binding"/>
    <property type="evidence" value="ECO:0007669"/>
    <property type="project" value="UniProtKB-UniRule"/>
</dbReference>
<evidence type="ECO:0000256" key="2">
    <source>
        <dbReference type="ARBA" id="ARBA00005502"/>
    </source>
</evidence>
<feature type="binding site" evidence="13 15">
    <location>
        <position position="306"/>
    </location>
    <ligand>
        <name>IMP</name>
        <dbReference type="ChEBI" id="CHEBI:58053"/>
    </ligand>
</feature>
<evidence type="ECO:0000256" key="3">
    <source>
        <dbReference type="ARBA" id="ARBA00011881"/>
    </source>
</evidence>
<dbReference type="InterPro" id="IPR000644">
    <property type="entry name" value="CBS_dom"/>
</dbReference>
<evidence type="ECO:0000256" key="1">
    <source>
        <dbReference type="ARBA" id="ARBA00001958"/>
    </source>
</evidence>
<evidence type="ECO:0000256" key="14">
    <source>
        <dbReference type="PIRSR" id="PIRSR000130-1"/>
    </source>
</evidence>
<evidence type="ECO:0000256" key="12">
    <source>
        <dbReference type="ARBA" id="ARBA00048028"/>
    </source>
</evidence>
<evidence type="ECO:0000313" key="22">
    <source>
        <dbReference type="EMBL" id="MBB2145206.1"/>
    </source>
</evidence>
<evidence type="ECO:0000256" key="19">
    <source>
        <dbReference type="RuleBase" id="RU003927"/>
    </source>
</evidence>
<evidence type="ECO:0000256" key="4">
    <source>
        <dbReference type="ARBA" id="ARBA00022723"/>
    </source>
</evidence>
<dbReference type="PROSITE" id="PS00487">
    <property type="entry name" value="IMP_DH_GMP_RED"/>
    <property type="match status" value="1"/>
</dbReference>
<comment type="catalytic activity">
    <reaction evidence="12 13 20">
        <text>IMP + NAD(+) + H2O = XMP + NADH + H(+)</text>
        <dbReference type="Rhea" id="RHEA:11708"/>
        <dbReference type="ChEBI" id="CHEBI:15377"/>
        <dbReference type="ChEBI" id="CHEBI:15378"/>
        <dbReference type="ChEBI" id="CHEBI:57464"/>
        <dbReference type="ChEBI" id="CHEBI:57540"/>
        <dbReference type="ChEBI" id="CHEBI:57945"/>
        <dbReference type="ChEBI" id="CHEBI:58053"/>
        <dbReference type="EC" id="1.1.1.205"/>
    </reaction>
</comment>
<feature type="binding site" description="in other chain" evidence="13 17">
    <location>
        <position position="305"/>
    </location>
    <ligand>
        <name>K(+)</name>
        <dbReference type="ChEBI" id="CHEBI:29103"/>
        <note>ligand shared between two tetrameric partners</note>
    </ligand>
</feature>
<dbReference type="HAMAP" id="MF_01964">
    <property type="entry name" value="IMPDH"/>
    <property type="match status" value="1"/>
</dbReference>
<keyword evidence="6 13" id="KW-0332">GMP biosynthesis</keyword>
<dbReference type="GO" id="GO:0006177">
    <property type="term" value="P:GMP biosynthetic process"/>
    <property type="evidence" value="ECO:0007669"/>
    <property type="project" value="UniProtKB-UniRule"/>
</dbReference>
<feature type="binding site" evidence="13 16">
    <location>
        <begin position="301"/>
        <end position="303"/>
    </location>
    <ligand>
        <name>NAD(+)</name>
        <dbReference type="ChEBI" id="CHEBI:57540"/>
    </ligand>
</feature>
<feature type="binding site" evidence="13 15">
    <location>
        <begin position="341"/>
        <end position="343"/>
    </location>
    <ligand>
        <name>IMP</name>
        <dbReference type="ChEBI" id="CHEBI:58053"/>
    </ligand>
</feature>
<evidence type="ECO:0000256" key="9">
    <source>
        <dbReference type="ARBA" id="ARBA00023002"/>
    </source>
</evidence>
<dbReference type="NCBIfam" id="TIGR01302">
    <property type="entry name" value="IMP_dehydrog"/>
    <property type="match status" value="1"/>
</dbReference>
<feature type="binding site" evidence="13">
    <location>
        <position position="473"/>
    </location>
    <ligand>
        <name>K(+)</name>
        <dbReference type="ChEBI" id="CHEBI:29103"/>
        <note>ligand shared between two tetrameric partners</note>
    </ligand>
</feature>
<feature type="binding site" evidence="16">
    <location>
        <begin position="251"/>
        <end position="253"/>
    </location>
    <ligand>
        <name>NAD(+)</name>
        <dbReference type="ChEBI" id="CHEBI:57540"/>
    </ligand>
</feature>